<dbReference type="AlphaFoldDB" id="A0A6A6PHB3"/>
<evidence type="ECO:0000313" key="3">
    <source>
        <dbReference type="Proteomes" id="UP000799767"/>
    </source>
</evidence>
<organism evidence="2 3">
    <name type="scientific">Neohortaea acidophila</name>
    <dbReference type="NCBI Taxonomy" id="245834"/>
    <lineage>
        <taxon>Eukaryota</taxon>
        <taxon>Fungi</taxon>
        <taxon>Dikarya</taxon>
        <taxon>Ascomycota</taxon>
        <taxon>Pezizomycotina</taxon>
        <taxon>Dothideomycetes</taxon>
        <taxon>Dothideomycetidae</taxon>
        <taxon>Mycosphaerellales</taxon>
        <taxon>Teratosphaeriaceae</taxon>
        <taxon>Neohortaea</taxon>
    </lineage>
</organism>
<dbReference type="EMBL" id="MU001641">
    <property type="protein sequence ID" value="KAF2479389.1"/>
    <property type="molecule type" value="Genomic_DNA"/>
</dbReference>
<name>A0A6A6PHB3_9PEZI</name>
<accession>A0A6A6PHB3</accession>
<feature type="compositionally biased region" description="Polar residues" evidence="1">
    <location>
        <begin position="13"/>
        <end position="29"/>
    </location>
</feature>
<evidence type="ECO:0000256" key="1">
    <source>
        <dbReference type="SAM" id="MobiDB-lite"/>
    </source>
</evidence>
<dbReference type="GeneID" id="54479154"/>
<feature type="compositionally biased region" description="Pro residues" evidence="1">
    <location>
        <begin position="112"/>
        <end position="124"/>
    </location>
</feature>
<keyword evidence="3" id="KW-1185">Reference proteome</keyword>
<feature type="compositionally biased region" description="Polar residues" evidence="1">
    <location>
        <begin position="62"/>
        <end position="76"/>
    </location>
</feature>
<feature type="region of interest" description="Disordered" evidence="1">
    <location>
        <begin position="99"/>
        <end position="128"/>
    </location>
</feature>
<dbReference type="Proteomes" id="UP000799767">
    <property type="component" value="Unassembled WGS sequence"/>
</dbReference>
<reference evidence="2" key="1">
    <citation type="journal article" date="2020" name="Stud. Mycol.">
        <title>101 Dothideomycetes genomes: a test case for predicting lifestyles and emergence of pathogens.</title>
        <authorList>
            <person name="Haridas S."/>
            <person name="Albert R."/>
            <person name="Binder M."/>
            <person name="Bloem J."/>
            <person name="Labutti K."/>
            <person name="Salamov A."/>
            <person name="Andreopoulos B."/>
            <person name="Baker S."/>
            <person name="Barry K."/>
            <person name="Bills G."/>
            <person name="Bluhm B."/>
            <person name="Cannon C."/>
            <person name="Castanera R."/>
            <person name="Culley D."/>
            <person name="Daum C."/>
            <person name="Ezra D."/>
            <person name="Gonzalez J."/>
            <person name="Henrissat B."/>
            <person name="Kuo A."/>
            <person name="Liang C."/>
            <person name="Lipzen A."/>
            <person name="Lutzoni F."/>
            <person name="Magnuson J."/>
            <person name="Mondo S."/>
            <person name="Nolan M."/>
            <person name="Ohm R."/>
            <person name="Pangilinan J."/>
            <person name="Park H.-J."/>
            <person name="Ramirez L."/>
            <person name="Alfaro M."/>
            <person name="Sun H."/>
            <person name="Tritt A."/>
            <person name="Yoshinaga Y."/>
            <person name="Zwiers L.-H."/>
            <person name="Turgeon B."/>
            <person name="Goodwin S."/>
            <person name="Spatafora J."/>
            <person name="Crous P."/>
            <person name="Grigoriev I."/>
        </authorList>
    </citation>
    <scope>NUCLEOTIDE SEQUENCE</scope>
    <source>
        <strain evidence="2">CBS 113389</strain>
    </source>
</reference>
<proteinExistence type="predicted"/>
<feature type="compositionally biased region" description="Basic residues" evidence="1">
    <location>
        <begin position="1"/>
        <end position="12"/>
    </location>
</feature>
<sequence length="251" mass="28024">MFKRPNPLRRAPHSSSRAGPSARQQSSNADRPRPPSQGSLDGAVSFFGRFSMDRPPSRRQDSVSSSTVSPTEQQAMEVNEHETASSYFAQTFVTAQEDGSRVCTSPLETPAMSPPSSPTAPPGPLETRTHLTPAQVQELRKLRRDLCEAFVIRYKMVANRDPRIQHARRKRLGDQLGFTANQWLATQYNACHLVSLERLAADDAQEILRMAMFDARVDVFVQVQRGWVPEMFAARSGTGRYGGHVQFVVPR</sequence>
<feature type="region of interest" description="Disordered" evidence="1">
    <location>
        <begin position="1"/>
        <end position="80"/>
    </location>
</feature>
<protein>
    <submittedName>
        <fullName evidence="2">Uncharacterized protein</fullName>
    </submittedName>
</protein>
<evidence type="ECO:0000313" key="2">
    <source>
        <dbReference type="EMBL" id="KAF2479389.1"/>
    </source>
</evidence>
<dbReference type="RefSeq" id="XP_033585959.1">
    <property type="nucleotide sequence ID" value="XM_033738152.1"/>
</dbReference>
<gene>
    <name evidence="2" type="ORF">BDY17DRAFT_348950</name>
</gene>
<feature type="compositionally biased region" description="Basic and acidic residues" evidence="1">
    <location>
        <begin position="51"/>
        <end position="61"/>
    </location>
</feature>